<gene>
    <name evidence="2" type="ORF">SAMN05421863_10079</name>
</gene>
<dbReference type="EMBL" id="FOUB01000007">
    <property type="protein sequence ID" value="SFL92040.1"/>
    <property type="molecule type" value="Genomic_DNA"/>
</dbReference>
<evidence type="ECO:0000313" key="3">
    <source>
        <dbReference type="Proteomes" id="UP000183287"/>
    </source>
</evidence>
<proteinExistence type="predicted"/>
<dbReference type="Proteomes" id="UP000183287">
    <property type="component" value="Unassembled WGS sequence"/>
</dbReference>
<feature type="signal peptide" evidence="1">
    <location>
        <begin position="1"/>
        <end position="27"/>
    </location>
</feature>
<dbReference type="RefSeq" id="WP_074904059.1">
    <property type="nucleotide sequence ID" value="NZ_FOUB01000007.1"/>
</dbReference>
<evidence type="ECO:0000313" key="2">
    <source>
        <dbReference type="EMBL" id="SFL92040.1"/>
    </source>
</evidence>
<dbReference type="OrthoDB" id="9811296at2"/>
<keyword evidence="3" id="KW-1185">Reference proteome</keyword>
<reference evidence="3" key="1">
    <citation type="submission" date="2016-10" db="EMBL/GenBank/DDBJ databases">
        <authorList>
            <person name="Varghese N."/>
            <person name="Submissions S."/>
        </authorList>
    </citation>
    <scope>NUCLEOTIDE SEQUENCE [LARGE SCALE GENOMIC DNA]</scope>
    <source>
        <strain evidence="3">Nm44</strain>
    </source>
</reference>
<organism evidence="2 3">
    <name type="scientific">Nitrosomonas communis</name>
    <dbReference type="NCBI Taxonomy" id="44574"/>
    <lineage>
        <taxon>Bacteria</taxon>
        <taxon>Pseudomonadati</taxon>
        <taxon>Pseudomonadota</taxon>
        <taxon>Betaproteobacteria</taxon>
        <taxon>Nitrosomonadales</taxon>
        <taxon>Nitrosomonadaceae</taxon>
        <taxon>Nitrosomonas</taxon>
    </lineage>
</organism>
<feature type="chain" id="PRO_5010282258" evidence="1">
    <location>
        <begin position="28"/>
        <end position="185"/>
    </location>
</feature>
<evidence type="ECO:0000256" key="1">
    <source>
        <dbReference type="SAM" id="SignalP"/>
    </source>
</evidence>
<name>A0A1I4LM44_9PROT</name>
<dbReference type="AlphaFoldDB" id="A0A1I4LM44"/>
<sequence>MKKTTLLINVSAIALVYLLMLPDPATADEKGSGTFKFQYAAKFVCGANLTRTSLEHNLFLPGSYTTVVNIYNPNDQNVKFRKKIALVNQFAPQQPGPVSQFIEEELIADHALGVGCEQINNSEITPLPIHGRVDGFLVIESTESLDVTAVYTAGGPAGTTEVSDNGIVRVESIAVEQIKERKISR</sequence>
<accession>A0A1I4LM44</accession>
<keyword evidence="1" id="KW-0732">Signal</keyword>
<protein>
    <submittedName>
        <fullName evidence="2">Uncharacterized protein</fullName>
    </submittedName>
</protein>